<dbReference type="SUPFAM" id="SSF56112">
    <property type="entry name" value="Protein kinase-like (PK-like)"/>
    <property type="match status" value="1"/>
</dbReference>
<dbReference type="GO" id="GO:0004672">
    <property type="term" value="F:protein kinase activity"/>
    <property type="evidence" value="ECO:0007669"/>
    <property type="project" value="InterPro"/>
</dbReference>
<dbReference type="InterPro" id="IPR000719">
    <property type="entry name" value="Prot_kinase_dom"/>
</dbReference>
<evidence type="ECO:0000313" key="3">
    <source>
        <dbReference type="Proteomes" id="UP000001514"/>
    </source>
</evidence>
<evidence type="ECO:0000259" key="1">
    <source>
        <dbReference type="PROSITE" id="PS50011"/>
    </source>
</evidence>
<reference evidence="2 3" key="1">
    <citation type="journal article" date="2011" name="Science">
        <title>The Selaginella genome identifies genetic changes associated with the evolution of vascular plants.</title>
        <authorList>
            <person name="Banks J.A."/>
            <person name="Nishiyama T."/>
            <person name="Hasebe M."/>
            <person name="Bowman J.L."/>
            <person name="Gribskov M."/>
            <person name="dePamphilis C."/>
            <person name="Albert V.A."/>
            <person name="Aono N."/>
            <person name="Aoyama T."/>
            <person name="Ambrose B.A."/>
            <person name="Ashton N.W."/>
            <person name="Axtell M.J."/>
            <person name="Barker E."/>
            <person name="Barker M.S."/>
            <person name="Bennetzen J.L."/>
            <person name="Bonawitz N.D."/>
            <person name="Chapple C."/>
            <person name="Cheng C."/>
            <person name="Correa L.G."/>
            <person name="Dacre M."/>
            <person name="DeBarry J."/>
            <person name="Dreyer I."/>
            <person name="Elias M."/>
            <person name="Engstrom E.M."/>
            <person name="Estelle M."/>
            <person name="Feng L."/>
            <person name="Finet C."/>
            <person name="Floyd S.K."/>
            <person name="Frommer W.B."/>
            <person name="Fujita T."/>
            <person name="Gramzow L."/>
            <person name="Gutensohn M."/>
            <person name="Harholt J."/>
            <person name="Hattori M."/>
            <person name="Heyl A."/>
            <person name="Hirai T."/>
            <person name="Hiwatashi Y."/>
            <person name="Ishikawa M."/>
            <person name="Iwata M."/>
            <person name="Karol K.G."/>
            <person name="Koehler B."/>
            <person name="Kolukisaoglu U."/>
            <person name="Kubo M."/>
            <person name="Kurata T."/>
            <person name="Lalonde S."/>
            <person name="Li K."/>
            <person name="Li Y."/>
            <person name="Litt A."/>
            <person name="Lyons E."/>
            <person name="Manning G."/>
            <person name="Maruyama T."/>
            <person name="Michael T.P."/>
            <person name="Mikami K."/>
            <person name="Miyazaki S."/>
            <person name="Morinaga S."/>
            <person name="Murata T."/>
            <person name="Mueller-Roeber B."/>
            <person name="Nelson D.R."/>
            <person name="Obara M."/>
            <person name="Oguri Y."/>
            <person name="Olmstead R.G."/>
            <person name="Onodera N."/>
            <person name="Petersen B.L."/>
            <person name="Pils B."/>
            <person name="Prigge M."/>
            <person name="Rensing S.A."/>
            <person name="Riano-Pachon D.M."/>
            <person name="Roberts A.W."/>
            <person name="Sato Y."/>
            <person name="Scheller H.V."/>
            <person name="Schulz B."/>
            <person name="Schulz C."/>
            <person name="Shakirov E.V."/>
            <person name="Shibagaki N."/>
            <person name="Shinohara N."/>
            <person name="Shippen D.E."/>
            <person name="Soerensen I."/>
            <person name="Sotooka R."/>
            <person name="Sugimoto N."/>
            <person name="Sugita M."/>
            <person name="Sumikawa N."/>
            <person name="Tanurdzic M."/>
            <person name="Theissen G."/>
            <person name="Ulvskov P."/>
            <person name="Wakazuki S."/>
            <person name="Weng J.K."/>
            <person name="Willats W.W."/>
            <person name="Wipf D."/>
            <person name="Wolf P.G."/>
            <person name="Yang L."/>
            <person name="Zimmer A.D."/>
            <person name="Zhu Q."/>
            <person name="Mitros T."/>
            <person name="Hellsten U."/>
            <person name="Loque D."/>
            <person name="Otillar R."/>
            <person name="Salamov A."/>
            <person name="Schmutz J."/>
            <person name="Shapiro H."/>
            <person name="Lindquist E."/>
            <person name="Lucas S."/>
            <person name="Rokhsar D."/>
            <person name="Grigoriev I.V."/>
        </authorList>
    </citation>
    <scope>NUCLEOTIDE SEQUENCE [LARGE SCALE GENOMIC DNA]</scope>
</reference>
<dbReference type="KEGG" id="smo:SELMODRAFT_17440"/>
<feature type="non-terminal residue" evidence="2">
    <location>
        <position position="127"/>
    </location>
</feature>
<dbReference type="GO" id="GO:0005524">
    <property type="term" value="F:ATP binding"/>
    <property type="evidence" value="ECO:0007669"/>
    <property type="project" value="InterPro"/>
</dbReference>
<dbReference type="Gramene" id="EFJ18757">
    <property type="protein sequence ID" value="EFJ18757"/>
    <property type="gene ID" value="SELMODRAFT_17440"/>
</dbReference>
<feature type="domain" description="Protein kinase" evidence="1">
    <location>
        <begin position="1"/>
        <end position="127"/>
    </location>
</feature>
<keyword evidence="3" id="KW-1185">Reference proteome</keyword>
<dbReference type="InParanoid" id="D8SAH6"/>
<dbReference type="PROSITE" id="PS50011">
    <property type="entry name" value="PROTEIN_KINASE_DOM"/>
    <property type="match status" value="1"/>
</dbReference>
<dbReference type="HOGENOM" id="CLU_000288_21_7_1"/>
<dbReference type="OMA" id="NSACYSE"/>
<name>D8SAH6_SELML</name>
<accession>D8SAH6</accession>
<dbReference type="Pfam" id="PF07714">
    <property type="entry name" value="PK_Tyr_Ser-Thr"/>
    <property type="match status" value="1"/>
</dbReference>
<feature type="non-terminal residue" evidence="2">
    <location>
        <position position="1"/>
    </location>
</feature>
<dbReference type="PANTHER" id="PTHR46146">
    <property type="entry name" value="SERINE/THREONINE-PROTEIN KINASE-LIKE PROTEIN CCR4"/>
    <property type="match status" value="1"/>
</dbReference>
<protein>
    <recommendedName>
        <fullName evidence="1">Protein kinase domain-containing protein</fullName>
    </recommendedName>
</protein>
<evidence type="ECO:0000313" key="2">
    <source>
        <dbReference type="EMBL" id="EFJ18757.1"/>
    </source>
</evidence>
<dbReference type="Gene3D" id="1.10.510.10">
    <property type="entry name" value="Transferase(Phosphotransferase) domain 1"/>
    <property type="match status" value="1"/>
</dbReference>
<gene>
    <name evidence="2" type="ORF">SELMODRAFT_17440</name>
</gene>
<organism evidence="3">
    <name type="scientific">Selaginella moellendorffii</name>
    <name type="common">Spikemoss</name>
    <dbReference type="NCBI Taxonomy" id="88036"/>
    <lineage>
        <taxon>Eukaryota</taxon>
        <taxon>Viridiplantae</taxon>
        <taxon>Streptophyta</taxon>
        <taxon>Embryophyta</taxon>
        <taxon>Tracheophyta</taxon>
        <taxon>Lycopodiopsida</taxon>
        <taxon>Selaginellales</taxon>
        <taxon>Selaginellaceae</taxon>
        <taxon>Selaginella</taxon>
    </lineage>
</organism>
<dbReference type="InterPro" id="IPR011009">
    <property type="entry name" value="Kinase-like_dom_sf"/>
</dbReference>
<proteinExistence type="predicted"/>
<dbReference type="AlphaFoldDB" id="D8SAH6"/>
<dbReference type="eggNOG" id="KOG1187">
    <property type="taxonomic scope" value="Eukaryota"/>
</dbReference>
<dbReference type="EMBL" id="GL377609">
    <property type="protein sequence ID" value="EFJ18757.1"/>
    <property type="molecule type" value="Genomic_DNA"/>
</dbReference>
<dbReference type="Proteomes" id="UP000001514">
    <property type="component" value="Unassembled WGS sequence"/>
</dbReference>
<sequence length="127" mass="14266">GNVFRGTLQDGCVVVIKKKVSELELDILLRIRSANIVDLVGFSSDAEQKCLVFDYMHLGRLSRRLFDDTLPPISWGNRLRIACQISRAVEYLHTYAEPHVVHLNISAENVLLDGSWNAKLSGFGRAQ</sequence>
<dbReference type="InterPro" id="IPR001245">
    <property type="entry name" value="Ser-Thr/Tyr_kinase_cat_dom"/>
</dbReference>